<dbReference type="VEuPathDB" id="PlasmoDB:PRG01_0529600"/>
<feature type="transmembrane region" description="Helical" evidence="2">
    <location>
        <begin position="89"/>
        <end position="115"/>
    </location>
</feature>
<feature type="transmembrane region" description="Helical" evidence="2">
    <location>
        <begin position="816"/>
        <end position="836"/>
    </location>
</feature>
<feature type="region of interest" description="Disordered" evidence="1">
    <location>
        <begin position="628"/>
        <end position="670"/>
    </location>
</feature>
<keyword evidence="2" id="KW-1133">Transmembrane helix</keyword>
<feature type="transmembrane region" description="Helical" evidence="2">
    <location>
        <begin position="1467"/>
        <end position="1486"/>
    </location>
</feature>
<feature type="transmembrane region" description="Helical" evidence="2">
    <location>
        <begin position="1340"/>
        <end position="1359"/>
    </location>
</feature>
<organism evidence="3 4">
    <name type="scientific">Plasmodium reichenowi</name>
    <dbReference type="NCBI Taxonomy" id="5854"/>
    <lineage>
        <taxon>Eukaryota</taxon>
        <taxon>Sar</taxon>
        <taxon>Alveolata</taxon>
        <taxon>Apicomplexa</taxon>
        <taxon>Aconoidasida</taxon>
        <taxon>Haemosporida</taxon>
        <taxon>Plasmodiidae</taxon>
        <taxon>Plasmodium</taxon>
        <taxon>Plasmodium (Laverania)</taxon>
    </lineage>
</organism>
<evidence type="ECO:0000313" key="4">
    <source>
        <dbReference type="Proteomes" id="UP000027581"/>
    </source>
</evidence>
<feature type="transmembrane region" description="Helical" evidence="2">
    <location>
        <begin position="1435"/>
        <end position="1455"/>
    </location>
</feature>
<dbReference type="Proteomes" id="UP000027581">
    <property type="component" value="Unassembled WGS sequence"/>
</dbReference>
<evidence type="ECO:0000256" key="2">
    <source>
        <dbReference type="SAM" id="Phobius"/>
    </source>
</evidence>
<feature type="compositionally biased region" description="Basic and acidic residues" evidence="1">
    <location>
        <begin position="578"/>
        <end position="588"/>
    </location>
</feature>
<protein>
    <submittedName>
        <fullName evidence="3">Uncharacterized protein</fullName>
    </submittedName>
</protein>
<dbReference type="PhylomeDB" id="A0A060RPK5"/>
<feature type="transmembrane region" description="Helical" evidence="2">
    <location>
        <begin position="923"/>
        <end position="943"/>
    </location>
</feature>
<feature type="compositionally biased region" description="Low complexity" evidence="1">
    <location>
        <begin position="653"/>
        <end position="670"/>
    </location>
</feature>
<proteinExistence type="predicted"/>
<dbReference type="EMBL" id="HG810766">
    <property type="protein sequence ID" value="CDO63178.1"/>
    <property type="molecule type" value="Genomic_DNA"/>
</dbReference>
<name>A0A060RPK5_PLARE</name>
<feature type="transmembrane region" description="Helical" evidence="2">
    <location>
        <begin position="20"/>
        <end position="39"/>
    </location>
</feature>
<sequence>MIKEKLLKFLNYYYFFKKYYIYHILFLYIFFLRITYTYAEITISQFYTFLLSKYENVENSRREDNFFYYFTHFFNFNSRCDDKFLNTKLFVVVYLPICLKCFYTLFFDYVAYYIYIRYYFNKINNDFRNFFFSSLSYENIQVSNNSVCKNALHIVKKVRSNSINKLKKEKKGIKKKNEVMNNYMRNRFSQMSFEEYKKYCSFLKRTHKKKKKKKKGNSFIYINGKKKLSSFGKTGYRKSVYNKYKNKNRRKYNDNTFNNITYDISSNEYNSNFIRKNVSLDEVKMKIMKYDEEFMKNNRLLYEKDQGHGGGNGLFNNLFKNRKHIFFRRKNKNKIMDKNNNNNKYNNNKYNNNEYNNNNMKNVNNWDEVIFSKFLKDKFKMIKKKNDIHSINEDRNRNEYFLENNINKERTKNNSMNSWGILNYLFFKKSNDSNISYEGLHDDTSNENHHYNKIHKNVNNIYNVDNTTFNQCYNNEYNNSSVLCSKDYDEIYKKDKGSDDEKEKLLNFRLDKNNGKNQKKSENTDNMVNVKGVSTKNYFINFYNNLQTDNFLMNEENDFDVYTKGDINKEQINVHNKSYNEDINEQKKMSKKGKKSKRGKKSKKGKTSVLDTNVDIDENGYNDGTIILKENADNNNNNDNNNNHNHNHDDNNNNDNNNNDDNNYYNNNYNNNYNNYYNNNYSYDYNNYDNRNNFDMSYLKSNIMNNYIKGVKKNDYKKRNNTENINECDNYDYNEINEDLNESQKMCYRSLRGSLHMEYIFKDSYELLDDNEYNEYYYYNKFKSFYYEIDEENQTCSNIKEIINNKINAEFYHLKLNILILSCIIIQIFNSFILILISNNFILKRERIYFFCFLYSLLESVTDVISDNIFFLCGKFTNIYKKEFSINSIYIIQVISKMVLSVSTIFIYFIYHIFVILFNEVNIMIINTLIKALSIFVLSFIFLKNKDNIFSYYYNDKYVHLNNFFQKRNGVVGKLDGRRLEALMRREFNDPMVKRGLYVSRGNNIKSGFQQNEEVKSEIINNDNNKNGAQKNGEQKNGAQKDGEQNNRCDVNLNVNYLNGNNKKIIPSNTSDLSFKDIYKYDAYIKDAYVKNEELNYSPMSKGDINNTYIKDEDLLNSTFAKGDYSKKVTRNGYNIFFMDKLKCVLEVLNIFKFISRIKSYLCKRNRIPYDFNYTLLNVKSVKYDENKIYDNGKYGKEKKKRKKSKLYKKYGENENLNFEIKIPTIKNIKDLFCVNNKFDWSCSIPNNDMIKNCKKPLLNDNINMNNTWIINNNNNNNIKKKNNINKKKKIIINYPLKLLLNNLNFSNIFYICLLLIIPTFERIFLNYKIKNITLDLHSYCYLNIVNYITDLIGLYIYISYFNEESYSSSIFLSSLINIFLLSLRFLFLYKKFNQLGLLFLETILKSLHKTFFYMPIFILVTKVYIKNINNLMCSFYSSILDVSSFASYYFEYLILSFYNMDDSKNIFIFVYLTFLILHLLSLIVISKLKK</sequence>
<feature type="transmembrane region" description="Helical" evidence="2">
    <location>
        <begin position="890"/>
        <end position="911"/>
    </location>
</feature>
<reference evidence="3" key="1">
    <citation type="submission" date="2014-01" db="EMBL/GenBank/DDBJ databases">
        <authorList>
            <person name="Aslett M."/>
        </authorList>
    </citation>
    <scope>NUCLEOTIDE SEQUENCE</scope>
    <source>
        <strain evidence="3">CDC</strain>
    </source>
</reference>
<accession>A0A060RPK5</accession>
<evidence type="ECO:0000256" key="1">
    <source>
        <dbReference type="SAM" id="MobiDB-lite"/>
    </source>
</evidence>
<gene>
    <name evidence="3" type="ORF">PRCDC_0529400</name>
</gene>
<feature type="transmembrane region" description="Helical" evidence="2">
    <location>
        <begin position="1309"/>
        <end position="1328"/>
    </location>
</feature>
<evidence type="ECO:0000313" key="3">
    <source>
        <dbReference type="EMBL" id="CDO63178.1"/>
    </source>
</evidence>
<dbReference type="VEuPathDB" id="PlasmoDB:PRCDC_0529400"/>
<keyword evidence="2" id="KW-0472">Membrane</keyword>
<feature type="compositionally biased region" description="Basic residues" evidence="1">
    <location>
        <begin position="589"/>
        <end position="606"/>
    </location>
</feature>
<feature type="region of interest" description="Disordered" evidence="1">
    <location>
        <begin position="1022"/>
        <end position="1047"/>
    </location>
</feature>
<keyword evidence="4" id="KW-1185">Reference proteome</keyword>
<feature type="compositionally biased region" description="Low complexity" evidence="1">
    <location>
        <begin position="1022"/>
        <end position="1032"/>
    </location>
</feature>
<reference evidence="3" key="2">
    <citation type="submission" date="2014-05" db="EMBL/GenBank/DDBJ databases">
        <title>The genome sequences of chimpanzee malaria parasites reveal the path to human adaptation.</title>
        <authorList>
            <person name="Otto T.D."/>
            <person name="Rayner J.C."/>
            <person name="Boehme U."/>
            <person name="Pain A."/>
            <person name="Spottiswoode N."/>
            <person name="Sanders M."/>
            <person name="Quail M."/>
            <person name="Ollomo B."/>
            <person name="Renaud F."/>
            <person name="Thomas A.W."/>
            <person name="Prugnolle F."/>
            <person name="Conway D.J."/>
            <person name="Newbold C."/>
            <person name="Berriman M."/>
        </authorList>
    </citation>
    <scope>NUCLEOTIDE SEQUENCE [LARGE SCALE GENOMIC DNA]</scope>
    <source>
        <strain evidence="3">CDC</strain>
    </source>
</reference>
<feature type="transmembrane region" description="Helical" evidence="2">
    <location>
        <begin position="1371"/>
        <end position="1390"/>
    </location>
</feature>
<feature type="region of interest" description="Disordered" evidence="1">
    <location>
        <begin position="573"/>
        <end position="608"/>
    </location>
</feature>
<feature type="compositionally biased region" description="Low complexity" evidence="1">
    <location>
        <begin position="633"/>
        <end position="644"/>
    </location>
</feature>
<keyword evidence="2" id="KW-0812">Transmembrane</keyword>